<dbReference type="Pfam" id="PF14334">
    <property type="entry name" value="DUF4390"/>
    <property type="match status" value="1"/>
</dbReference>
<reference evidence="1 2" key="1">
    <citation type="submission" date="2020-08" db="EMBL/GenBank/DDBJ databases">
        <title>Bridging the membrane lipid divide: bacteria of the FCB group superphylum have the potential to synthesize archaeal ether lipids.</title>
        <authorList>
            <person name="Villanueva L."/>
            <person name="Von Meijenfeldt F.A.B."/>
            <person name="Westbye A.B."/>
            <person name="Yadav S."/>
            <person name="Hopmans E.C."/>
            <person name="Dutilh B.E."/>
            <person name="Sinninghe Damste J.S."/>
        </authorList>
    </citation>
    <scope>NUCLEOTIDE SEQUENCE [LARGE SCALE GENOMIC DNA]</scope>
    <source>
        <strain evidence="1">NIOZ-UU81</strain>
    </source>
</reference>
<dbReference type="AlphaFoldDB" id="A0A8J6N9H8"/>
<comment type="caution">
    <text evidence="1">The sequence shown here is derived from an EMBL/GenBank/DDBJ whole genome shotgun (WGS) entry which is preliminary data.</text>
</comment>
<name>A0A8J6N9H8_9BACT</name>
<organism evidence="1 2">
    <name type="scientific">Candidatus Desulfatifera sulfidica</name>
    <dbReference type="NCBI Taxonomy" id="2841691"/>
    <lineage>
        <taxon>Bacteria</taxon>
        <taxon>Pseudomonadati</taxon>
        <taxon>Thermodesulfobacteriota</taxon>
        <taxon>Desulfobulbia</taxon>
        <taxon>Desulfobulbales</taxon>
        <taxon>Desulfobulbaceae</taxon>
        <taxon>Candidatus Desulfatifera</taxon>
    </lineage>
</organism>
<gene>
    <name evidence="1" type="ORF">H8E79_00795</name>
</gene>
<evidence type="ECO:0000313" key="1">
    <source>
        <dbReference type="EMBL" id="MBC8207694.1"/>
    </source>
</evidence>
<sequence>MLFIWLRPSTTLVFMIHRLSSFLSLILVLLLAAPAVARDNQEMSLTDTVLTVSQDHLLLFTTLTNPLTDEQVQGLHNGIDIKIIFYIELNQVQAIRGDKNLSTLEIEHTLSYNTLKQEYRLERSNQAGRAFVLPELDMTLQAAGNLSNIRVIELNQLAGSSSYRLRLKAVIAKKQLPMNLHYLTNLFPWGDRETDWQTVEFTY</sequence>
<evidence type="ECO:0000313" key="2">
    <source>
        <dbReference type="Proteomes" id="UP000599024"/>
    </source>
</evidence>
<proteinExistence type="predicted"/>
<protein>
    <submittedName>
        <fullName evidence="1">DUF4390 domain-containing protein</fullName>
    </submittedName>
</protein>
<dbReference type="EMBL" id="JACNLK010000011">
    <property type="protein sequence ID" value="MBC8207694.1"/>
    <property type="molecule type" value="Genomic_DNA"/>
</dbReference>
<dbReference type="Proteomes" id="UP000599024">
    <property type="component" value="Unassembled WGS sequence"/>
</dbReference>
<accession>A0A8J6N9H8</accession>
<dbReference type="InterPro" id="IPR025500">
    <property type="entry name" value="DUF4390"/>
</dbReference>